<sequence>MPPHPPEDGIPLNTTAVAIDKDKNSQHAVRWAIDHLVINNPLIILIHVRHKAYQNHQDAGDSENGETDAQQLFVPYRGYCARKGVQLKEVVLDEPDIPKALVDYVHKNCVNNFVVGASTRSALARKFKGPDVPTSVIKIAPEFCSVYVISKGKIISARAALRPVANTAMPPKQPSPLGVQPIALPDSSSEQENGAKGQPAKEGWKCAGSDRMLNERNGGKPAKALTRERPKTSPSNISIENVEVSNRGPRSSFSRDSISDDNLLNAQMPFGSLDVNAQNLDFSTTSNLSTDSASSQSTRELEAEMKRLKLELKQTMDMYSSACKEAISAKNKARELSQWKQDEARKFEEVRLAEEAALAMAEMEKAKCKAAIEAAEAAQKLAEREAQRRKQAEIKAKREAEEKKRALCALAQNDVRYRKYTIEEIEESTERFSEKLKVGEGGYGPVYVGKLDHTDVAIKVLRPDAAQGRKQFQQEVEVLCSIRHPNMVLLLGACPEYGCLVYEYMQNGSLEDRLFRRGNTPPLSWRRRFKISAEIATALLFLHQAKPDPLVHRDLKPANILLDRNFVSKISDVGLARLVPPSVVDQVTQYHLTSAAGTFCYIDPEYQQTGKLTTKSDIYSFGIMLLQIITAKPPMGLAHHVQRAIEKERFDEMLDPTIPDCPLEEAISFAKLALNCAELRKRDRPDLGTVIVPELNRLRDLGRSSDKRESRSLLLRSSASSSNSRPQSSNEDSTFVGLTRAGLIYSFGLIPLRIYDYGGNLVETGNFQEGIEEAAWEEQYKANMNRRGIIYIKIDYAFRKRKRDILLKLHPWRISPKTLHFSSLFIILIFHLSGAAAASASESRWYLRLAFSVSPSYARRRHPRHSLRQCPMYRRWLTSHSFHPHLDRPHLRRLLLSTAAAGADSAQAVSTGHETNKNNTEQRYGELEKTRTSFNHSINTILSLLRRDVLRTPPVTRSYRDPRSLEIFQSLIFLFTLFLLNLPPPRFIALAFRYGWYGS</sequence>
<feature type="non-terminal residue" evidence="10">
    <location>
        <position position="1"/>
    </location>
</feature>
<keyword evidence="11" id="KW-1185">Reference proteome</keyword>
<dbReference type="CDD" id="cd01989">
    <property type="entry name" value="USP_STK_Ubox_N"/>
    <property type="match status" value="1"/>
</dbReference>
<dbReference type="PROSITE" id="PS50011">
    <property type="entry name" value="PROTEIN_KINASE_DOM"/>
    <property type="match status" value="1"/>
</dbReference>
<evidence type="ECO:0000256" key="8">
    <source>
        <dbReference type="SAM" id="Phobius"/>
    </source>
</evidence>
<evidence type="ECO:0000256" key="1">
    <source>
        <dbReference type="ARBA" id="ARBA00000900"/>
    </source>
</evidence>
<keyword evidence="8" id="KW-0472">Membrane</keyword>
<comment type="catalytic activity">
    <reaction evidence="1">
        <text>S-ubiquitinyl-[E2 ubiquitin-conjugating enzyme]-L-cysteine + [acceptor protein]-L-lysine = [E2 ubiquitin-conjugating enzyme]-L-cysteine + N(6)-ubiquitinyl-[acceptor protein]-L-lysine.</text>
        <dbReference type="EC" id="2.3.2.27"/>
    </reaction>
</comment>
<evidence type="ECO:0000256" key="4">
    <source>
        <dbReference type="ARBA" id="ARBA00022786"/>
    </source>
</evidence>
<evidence type="ECO:0000313" key="11">
    <source>
        <dbReference type="Proteomes" id="UP000685013"/>
    </source>
</evidence>
<dbReference type="CDD" id="cd14066">
    <property type="entry name" value="STKc_IRAK"/>
    <property type="match status" value="1"/>
</dbReference>
<evidence type="ECO:0000259" key="9">
    <source>
        <dbReference type="PROSITE" id="PS50011"/>
    </source>
</evidence>
<feature type="transmembrane region" description="Helical" evidence="8">
    <location>
        <begin position="967"/>
        <end position="984"/>
    </location>
</feature>
<dbReference type="PANTHER" id="PTHR45647:SF93">
    <property type="entry name" value="KINASE WITH ADENINE NUCLEOTIDE ALPHA HYDROLASES-LIKE DOMAIN-CONTAINING PROTEIN"/>
    <property type="match status" value="1"/>
</dbReference>
<organism evidence="10 11">
    <name type="scientific">Cucurbita argyrosperma subsp. sororia</name>
    <dbReference type="NCBI Taxonomy" id="37648"/>
    <lineage>
        <taxon>Eukaryota</taxon>
        <taxon>Viridiplantae</taxon>
        <taxon>Streptophyta</taxon>
        <taxon>Embryophyta</taxon>
        <taxon>Tracheophyta</taxon>
        <taxon>Spermatophyta</taxon>
        <taxon>Magnoliopsida</taxon>
        <taxon>eudicotyledons</taxon>
        <taxon>Gunneridae</taxon>
        <taxon>Pentapetalae</taxon>
        <taxon>rosids</taxon>
        <taxon>fabids</taxon>
        <taxon>Cucurbitales</taxon>
        <taxon>Cucurbitaceae</taxon>
        <taxon>Cucurbiteae</taxon>
        <taxon>Cucurbita</taxon>
    </lineage>
</organism>
<gene>
    <name evidence="10" type="primary">PUB51</name>
    <name evidence="10" type="ORF">SDJN03_08386</name>
</gene>
<feature type="region of interest" description="Disordered" evidence="7">
    <location>
        <begin position="906"/>
        <end position="926"/>
    </location>
</feature>
<dbReference type="PANTHER" id="PTHR45647">
    <property type="entry name" value="OS02G0152300 PROTEIN"/>
    <property type="match status" value="1"/>
</dbReference>
<keyword evidence="6" id="KW-0175">Coiled coil</keyword>
<proteinExistence type="predicted"/>
<feature type="region of interest" description="Disordered" evidence="7">
    <location>
        <begin position="709"/>
        <end position="733"/>
    </location>
</feature>
<dbReference type="AlphaFoldDB" id="A0AAV6NHD6"/>
<protein>
    <recommendedName>
        <fullName evidence="2">RING-type E3 ubiquitin transferase</fullName>
        <ecNumber evidence="2">2.3.2.27</ecNumber>
    </recommendedName>
</protein>
<dbReference type="InterPro" id="IPR008271">
    <property type="entry name" value="Ser/Thr_kinase_AS"/>
</dbReference>
<feature type="transmembrane region" description="Helical" evidence="8">
    <location>
        <begin position="819"/>
        <end position="838"/>
    </location>
</feature>
<keyword evidence="4" id="KW-0833">Ubl conjugation pathway</keyword>
<dbReference type="PROSITE" id="PS00108">
    <property type="entry name" value="PROTEIN_KINASE_ST"/>
    <property type="match status" value="1"/>
</dbReference>
<reference evidence="10 11" key="1">
    <citation type="journal article" date="2021" name="Hortic Res">
        <title>The domestication of Cucurbita argyrosperma as revealed by the genome of its wild relative.</title>
        <authorList>
            <person name="Barrera-Redondo J."/>
            <person name="Sanchez-de la Vega G."/>
            <person name="Aguirre-Liguori J.A."/>
            <person name="Castellanos-Morales G."/>
            <person name="Gutierrez-Guerrero Y.T."/>
            <person name="Aguirre-Dugua X."/>
            <person name="Aguirre-Planter E."/>
            <person name="Tenaillon M.I."/>
            <person name="Lira-Saade R."/>
            <person name="Eguiarte L.E."/>
        </authorList>
    </citation>
    <scope>NUCLEOTIDE SEQUENCE [LARGE SCALE GENOMIC DNA]</scope>
    <source>
        <strain evidence="10">JBR-2021</strain>
    </source>
</reference>
<dbReference type="Pfam" id="PF00582">
    <property type="entry name" value="Usp"/>
    <property type="match status" value="1"/>
</dbReference>
<keyword evidence="8" id="KW-0812">Transmembrane</keyword>
<name>A0AAV6NHD6_9ROSI</name>
<feature type="coiled-coil region" evidence="6">
    <location>
        <begin position="358"/>
        <end position="404"/>
    </location>
</feature>
<dbReference type="InterPro" id="IPR006016">
    <property type="entry name" value="UspA"/>
</dbReference>
<feature type="region of interest" description="Disordered" evidence="7">
    <location>
        <begin position="166"/>
        <end position="259"/>
    </location>
</feature>
<dbReference type="GO" id="GO:0004672">
    <property type="term" value="F:protein kinase activity"/>
    <property type="evidence" value="ECO:0007669"/>
    <property type="project" value="InterPro"/>
</dbReference>
<accession>A0AAV6NHD6</accession>
<dbReference type="InterPro" id="IPR001245">
    <property type="entry name" value="Ser-Thr/Tyr_kinase_cat_dom"/>
</dbReference>
<dbReference type="GO" id="GO:0061630">
    <property type="term" value="F:ubiquitin protein ligase activity"/>
    <property type="evidence" value="ECO:0007669"/>
    <property type="project" value="UniProtKB-EC"/>
</dbReference>
<evidence type="ECO:0000313" key="10">
    <source>
        <dbReference type="EMBL" id="KAG6598608.1"/>
    </source>
</evidence>
<feature type="domain" description="Protein kinase" evidence="9">
    <location>
        <begin position="432"/>
        <end position="695"/>
    </location>
</feature>
<evidence type="ECO:0000256" key="6">
    <source>
        <dbReference type="SAM" id="Coils"/>
    </source>
</evidence>
<evidence type="ECO:0000256" key="3">
    <source>
        <dbReference type="ARBA" id="ARBA00022741"/>
    </source>
</evidence>
<feature type="compositionally biased region" description="Low complexity" evidence="7">
    <location>
        <begin position="712"/>
        <end position="729"/>
    </location>
</feature>
<keyword evidence="3" id="KW-0547">Nucleotide-binding</keyword>
<evidence type="ECO:0000256" key="5">
    <source>
        <dbReference type="ARBA" id="ARBA00022840"/>
    </source>
</evidence>
<comment type="caution">
    <text evidence="10">The sequence shown here is derived from an EMBL/GenBank/DDBJ whole genome shotgun (WGS) entry which is preliminary data.</text>
</comment>
<keyword evidence="5" id="KW-0067">ATP-binding</keyword>
<evidence type="ECO:0000256" key="7">
    <source>
        <dbReference type="SAM" id="MobiDB-lite"/>
    </source>
</evidence>
<dbReference type="FunFam" id="3.30.200.20:FF:000162">
    <property type="entry name" value="Adenine nucleotide alpha hydrolase-like domain kinase"/>
    <property type="match status" value="1"/>
</dbReference>
<dbReference type="SMART" id="SM00220">
    <property type="entry name" value="S_TKc"/>
    <property type="match status" value="1"/>
</dbReference>
<dbReference type="InterPro" id="IPR051348">
    <property type="entry name" value="U-box_ubiquitin_ligases"/>
</dbReference>
<dbReference type="EC" id="2.3.2.27" evidence="2"/>
<dbReference type="EMBL" id="JAGKQH010000005">
    <property type="protein sequence ID" value="KAG6598608.1"/>
    <property type="molecule type" value="Genomic_DNA"/>
</dbReference>
<dbReference type="InterPro" id="IPR000719">
    <property type="entry name" value="Prot_kinase_dom"/>
</dbReference>
<keyword evidence="8" id="KW-1133">Transmembrane helix</keyword>
<dbReference type="GO" id="GO:0005524">
    <property type="term" value="F:ATP binding"/>
    <property type="evidence" value="ECO:0007669"/>
    <property type="project" value="UniProtKB-KW"/>
</dbReference>
<dbReference type="Pfam" id="PF07714">
    <property type="entry name" value="PK_Tyr_Ser-Thr"/>
    <property type="match status" value="1"/>
</dbReference>
<dbReference type="Proteomes" id="UP000685013">
    <property type="component" value="Chromosome 5"/>
</dbReference>
<evidence type="ECO:0000256" key="2">
    <source>
        <dbReference type="ARBA" id="ARBA00012483"/>
    </source>
</evidence>